<evidence type="ECO:0000313" key="4">
    <source>
        <dbReference type="Proteomes" id="UP000028545"/>
    </source>
</evidence>
<dbReference type="HOGENOM" id="CLU_038493_0_0_1"/>
<keyword evidence="4" id="KW-1185">Reference proteome</keyword>
<evidence type="ECO:0000256" key="2">
    <source>
        <dbReference type="SAM" id="Phobius"/>
    </source>
</evidence>
<keyword evidence="2" id="KW-1133">Transmembrane helix</keyword>
<dbReference type="KEGG" id="sapo:SAPIO_CDS9467"/>
<name>A0A084FWV3_PSEDA</name>
<reference evidence="3 4" key="1">
    <citation type="journal article" date="2014" name="Genome Announc.">
        <title>Draft genome sequence of the pathogenic fungus Scedosporium apiospermum.</title>
        <authorList>
            <person name="Vandeputte P."/>
            <person name="Ghamrawi S."/>
            <person name="Rechenmann M."/>
            <person name="Iltis A."/>
            <person name="Giraud S."/>
            <person name="Fleury M."/>
            <person name="Thornton C."/>
            <person name="Delhaes L."/>
            <person name="Meyer W."/>
            <person name="Papon N."/>
            <person name="Bouchara J.P."/>
        </authorList>
    </citation>
    <scope>NUCLEOTIDE SEQUENCE [LARGE SCALE GENOMIC DNA]</scope>
    <source>
        <strain evidence="3 4">IHEM 14462</strain>
    </source>
</reference>
<protein>
    <submittedName>
        <fullName evidence="3">Uncharacterized protein</fullName>
    </submittedName>
</protein>
<proteinExistence type="predicted"/>
<keyword evidence="2" id="KW-0812">Transmembrane</keyword>
<dbReference type="Proteomes" id="UP000028545">
    <property type="component" value="Unassembled WGS sequence"/>
</dbReference>
<dbReference type="EMBL" id="JOWA01000143">
    <property type="protein sequence ID" value="KEZ39565.1"/>
    <property type="molecule type" value="Genomic_DNA"/>
</dbReference>
<sequence length="264" mass="29785">MFAEMERERVIPLVRDSISILHRQRVANVLAHEQTADVETRTGHVGGTRRRHLIMKALTQSLKKFSSKGRGKQSLPSPYAGPSSKPVSPPFDEPMESPASLTSDAPADEDEHWFNLWDKTNFLKIGLEDWKTQMLKMIAHVDELQDTKFGLDTSATSPELDAKLGALQETGSRIKERLGELVDEYDEYIRKCSYIIDGMKLATQLELSEIERNDAKTNLDISRVNLRVASMTCRDSRLMRSMAFLGVVFLPTTLITVCTTLDKD</sequence>
<organism evidence="3 4">
    <name type="scientific">Pseudallescheria apiosperma</name>
    <name type="common">Scedosporium apiospermum</name>
    <dbReference type="NCBI Taxonomy" id="563466"/>
    <lineage>
        <taxon>Eukaryota</taxon>
        <taxon>Fungi</taxon>
        <taxon>Dikarya</taxon>
        <taxon>Ascomycota</taxon>
        <taxon>Pezizomycotina</taxon>
        <taxon>Sordariomycetes</taxon>
        <taxon>Hypocreomycetidae</taxon>
        <taxon>Microascales</taxon>
        <taxon>Microascaceae</taxon>
        <taxon>Scedosporium</taxon>
    </lineage>
</organism>
<accession>A0A084FWV3</accession>
<dbReference type="RefSeq" id="XP_016639364.1">
    <property type="nucleotide sequence ID" value="XM_016790854.1"/>
</dbReference>
<feature type="transmembrane region" description="Helical" evidence="2">
    <location>
        <begin position="242"/>
        <end position="261"/>
    </location>
</feature>
<dbReference type="AlphaFoldDB" id="A0A084FWV3"/>
<dbReference type="GeneID" id="27728539"/>
<comment type="caution">
    <text evidence="3">The sequence shown here is derived from an EMBL/GenBank/DDBJ whole genome shotgun (WGS) entry which is preliminary data.</text>
</comment>
<feature type="region of interest" description="Disordered" evidence="1">
    <location>
        <begin position="64"/>
        <end position="106"/>
    </location>
</feature>
<dbReference type="VEuPathDB" id="FungiDB:SAPIO_CDS9467"/>
<evidence type="ECO:0000256" key="1">
    <source>
        <dbReference type="SAM" id="MobiDB-lite"/>
    </source>
</evidence>
<keyword evidence="2" id="KW-0472">Membrane</keyword>
<gene>
    <name evidence="3" type="ORF">SAPIO_CDS9467</name>
</gene>
<evidence type="ECO:0000313" key="3">
    <source>
        <dbReference type="EMBL" id="KEZ39565.1"/>
    </source>
</evidence>
<dbReference type="OrthoDB" id="3561681at2759"/>